<dbReference type="EMBL" id="CP050896">
    <property type="protein sequence ID" value="QIX19785.1"/>
    <property type="molecule type" value="Genomic_DNA"/>
</dbReference>
<dbReference type="AlphaFoldDB" id="A0A6H0ZG49"/>
<gene>
    <name evidence="1" type="ORF">FOB41_01010</name>
</gene>
<accession>A0A6H0ZG49</accession>
<dbReference type="RefSeq" id="WP_169692242.1">
    <property type="nucleotide sequence ID" value="NZ_CP050896.1"/>
</dbReference>
<dbReference type="Proteomes" id="UP000500870">
    <property type="component" value="Chromosome 2"/>
</dbReference>
<proteinExistence type="predicted"/>
<organism evidence="1 2">
    <name type="scientific">Agrobacterium pusense</name>
    <dbReference type="NCBI Taxonomy" id="648995"/>
    <lineage>
        <taxon>Bacteria</taxon>
        <taxon>Pseudomonadati</taxon>
        <taxon>Pseudomonadota</taxon>
        <taxon>Alphaproteobacteria</taxon>
        <taxon>Hyphomicrobiales</taxon>
        <taxon>Rhizobiaceae</taxon>
        <taxon>Rhizobium/Agrobacterium group</taxon>
        <taxon>Agrobacterium</taxon>
    </lineage>
</organism>
<evidence type="ECO:0000313" key="1">
    <source>
        <dbReference type="EMBL" id="QIX19785.1"/>
    </source>
</evidence>
<name>A0A6H0ZG49_9HYPH</name>
<reference evidence="1 2" key="1">
    <citation type="submission" date="2020-04" db="EMBL/GenBank/DDBJ databases">
        <title>FDA dAtabase for Regulatory Grade micrObial Sequences (FDA-ARGOS): Supporting development and validation of Infectious Disease Dx tests.</title>
        <authorList>
            <person name="Sciortino C."/>
            <person name="Tallon L."/>
            <person name="Sadzewicz L."/>
            <person name="Vavikolanu K."/>
            <person name="Mehta A."/>
            <person name="Aluvathingal J."/>
            <person name="Nadendla S."/>
            <person name="Nandy P."/>
            <person name="Geyer C."/>
            <person name="Yan Y."/>
            <person name="Sichtig H."/>
        </authorList>
    </citation>
    <scope>NUCLEOTIDE SEQUENCE [LARGE SCALE GENOMIC DNA]</scope>
    <source>
        <strain evidence="1 2">FDAARGOS_633</strain>
    </source>
</reference>
<evidence type="ECO:0008006" key="3">
    <source>
        <dbReference type="Google" id="ProtNLM"/>
    </source>
</evidence>
<sequence>MPDTLHGFNPMESSIASLGARAFSFSRTRWGASSHRYVRDKRPRALVVERQSEYAIDYDLMFNKFGFRSLFATIPGEAGRAVSEDEDISVVLIDADTVDLRRCLTVLQRMRPLKLIVVAGPDAEIDEYPCDVRLVRKPLVIRELEKEVAYL</sequence>
<protein>
    <recommendedName>
        <fullName evidence="3">Response regulatory domain-containing protein</fullName>
    </recommendedName>
</protein>
<evidence type="ECO:0000313" key="2">
    <source>
        <dbReference type="Proteomes" id="UP000500870"/>
    </source>
</evidence>